<dbReference type="Proteomes" id="UP000002019">
    <property type="component" value="Chromosome"/>
</dbReference>
<evidence type="ECO:0000313" key="1">
    <source>
        <dbReference type="EMBL" id="CAO81645.1"/>
    </source>
</evidence>
<dbReference type="HOGENOM" id="CLU_434578_0_0_0"/>
<keyword evidence="2" id="KW-1185">Reference proteome</keyword>
<gene>
    <name evidence="1" type="ordered locus">CLOAM1813</name>
</gene>
<organism evidence="1 2">
    <name type="scientific">Cloacimonas acidaminovorans (strain Evry)</name>
    <dbReference type="NCBI Taxonomy" id="459349"/>
    <lineage>
        <taxon>Bacteria</taxon>
        <taxon>Pseudomonadati</taxon>
        <taxon>Candidatus Cloacimonadota</taxon>
        <taxon>Candidatus Cloacimonadia</taxon>
        <taxon>Candidatus Cloacimonadales</taxon>
        <taxon>Candidatus Cloacimonadaceae</taxon>
        <taxon>Candidatus Cloacimonas</taxon>
    </lineage>
</organism>
<sequence>MAKEEKNLQKRILFCLVIVWLIYSPFLAAQTQGLDWTIYSSQQALSIENYMQYKYFPTAGTNLIISSKSNLENRLNFNQEAKNADLNVGFQIARKKFLHTLSSGYLTFYDASDLEPSAYVNKTATLGYQINYTPVESLNIGIFSKGIFRNEQDRYVSGNLLSSEGYWIGSDIHYATYFSNSIASIGTTGERKKMDWESFDFAQVNANYNFYGNYLNVDCLANYSYRSEDIYILTAPRQNENRSNYSLSDNQLRRNLTFAGSVQYYPDDNVQIQLRDDYSQRKTSYSQNEIRNSTDYYNLAQLQFDYQLFPSLVWQNNLRHTYAIKDYYYGLNTRHTENRHFGSRVNWEYSDGDSLIVDYAIDLQIIKFPEDNNQWDNDLLSHNLLWGWKHYWHERILLENWFGYGFSKDVYLDSLLSANNKRINSWTLSPECNILLGDRLAFFQVYKIRADYSDYIYKTGKNNTLYRQLSYQYDLVFDTYPLIARSLDPRWLKLPFRNSPDNAFMIDLGFAYEENQYAQKRKEFYELQTKNRRWTANIDFRYDIRTFYFSFSPQYSWGTWQELTFNLNSAWLFNNNSLLEFKLSPFIDDFEEIESLSLHNFSINKFFRCVKQCSESADWRLSTTLKLRF</sequence>
<dbReference type="EMBL" id="CU466930">
    <property type="protein sequence ID" value="CAO81645.1"/>
    <property type="molecule type" value="Genomic_DNA"/>
</dbReference>
<evidence type="ECO:0000313" key="2">
    <source>
        <dbReference type="Proteomes" id="UP000002019"/>
    </source>
</evidence>
<reference evidence="1 2" key="1">
    <citation type="journal article" date="2008" name="J. Bacteriol.">
        <title>'Candidatus Cloacamonas acidaminovorans': genome sequence reconstruction provides a first glimpse of a new bacterial division.</title>
        <authorList>
            <person name="Pelletier E."/>
            <person name="Kreimeyer A."/>
            <person name="Bocs S."/>
            <person name="Rouy Z."/>
            <person name="Gyapay G."/>
            <person name="Chouari R."/>
            <person name="Riviere D."/>
            <person name="Ganesan A."/>
            <person name="Daegelen P."/>
            <person name="Sghir A."/>
            <person name="Cohen G.N."/>
            <person name="Medigue C."/>
            <person name="Weissenbach J."/>
            <person name="Le Paslier D."/>
        </authorList>
    </citation>
    <scope>NUCLEOTIDE SEQUENCE [LARGE SCALE GENOMIC DNA]</scope>
    <source>
        <strain evidence="2">Evry</strain>
    </source>
</reference>
<protein>
    <submittedName>
        <fullName evidence="1">Uncharacterized protein</fullName>
    </submittedName>
</protein>
<accession>B0VJI5</accession>
<dbReference type="KEGG" id="caci:CLOAM1813"/>
<dbReference type="AlphaFoldDB" id="B0VJI5"/>
<dbReference type="STRING" id="459349.CLOAM1813"/>
<name>B0VJI5_CLOAI</name>
<proteinExistence type="predicted"/>